<dbReference type="RefSeq" id="WP_100917060.1">
    <property type="nucleotide sequence ID" value="NZ_CP025057.1"/>
</dbReference>
<organism evidence="9 10">
    <name type="scientific">Spiroplasma floricola 23-6</name>
    <dbReference type="NCBI Taxonomy" id="1336749"/>
    <lineage>
        <taxon>Bacteria</taxon>
        <taxon>Bacillati</taxon>
        <taxon>Mycoplasmatota</taxon>
        <taxon>Mollicutes</taxon>
        <taxon>Entomoplasmatales</taxon>
        <taxon>Spiroplasmataceae</taxon>
        <taxon>Spiroplasma</taxon>
    </lineage>
</organism>
<dbReference type="NCBIfam" id="TIGR00181">
    <property type="entry name" value="pepF"/>
    <property type="match status" value="1"/>
</dbReference>
<feature type="domain" description="Peptidase M3A/M3B catalytic" evidence="7">
    <location>
        <begin position="205"/>
        <end position="573"/>
    </location>
</feature>
<keyword evidence="4 6" id="KW-0862">Zinc</keyword>
<dbReference type="Gene3D" id="1.20.140.70">
    <property type="entry name" value="Oligopeptidase f, N-terminal domain"/>
    <property type="match status" value="1"/>
</dbReference>
<dbReference type="Gene3D" id="1.10.1370.20">
    <property type="entry name" value="Oligoendopeptidase f, C-terminal domain"/>
    <property type="match status" value="1"/>
</dbReference>
<dbReference type="KEGG" id="sfz:SFLOR_v1c10670"/>
<dbReference type="Pfam" id="PF01432">
    <property type="entry name" value="Peptidase_M3"/>
    <property type="match status" value="1"/>
</dbReference>
<dbReference type="InterPro" id="IPR013647">
    <property type="entry name" value="OligopepF_N_dom"/>
</dbReference>
<evidence type="ECO:0000256" key="3">
    <source>
        <dbReference type="ARBA" id="ARBA00022801"/>
    </source>
</evidence>
<keyword evidence="1 6" id="KW-0645">Protease</keyword>
<protein>
    <recommendedName>
        <fullName evidence="6">Oligopeptidase F</fullName>
        <ecNumber evidence="6">3.4.24.-</ecNumber>
    </recommendedName>
</protein>
<dbReference type="GO" id="GO:0004222">
    <property type="term" value="F:metalloendopeptidase activity"/>
    <property type="evidence" value="ECO:0007669"/>
    <property type="project" value="UniProtKB-UniRule"/>
</dbReference>
<evidence type="ECO:0000256" key="4">
    <source>
        <dbReference type="ARBA" id="ARBA00022833"/>
    </source>
</evidence>
<dbReference type="InterPro" id="IPR001567">
    <property type="entry name" value="Pept_M3A_M3B_dom"/>
</dbReference>
<keyword evidence="5 6" id="KW-0482">Metalloprotease</keyword>
<evidence type="ECO:0000256" key="5">
    <source>
        <dbReference type="ARBA" id="ARBA00023049"/>
    </source>
</evidence>
<dbReference type="EC" id="3.4.24.-" evidence="6"/>
<keyword evidence="10" id="KW-1185">Reference proteome</keyword>
<name>A0A2K8SFA8_9MOLU</name>
<evidence type="ECO:0000256" key="2">
    <source>
        <dbReference type="ARBA" id="ARBA00022723"/>
    </source>
</evidence>
<dbReference type="InterPro" id="IPR042088">
    <property type="entry name" value="OligoPept_F_C"/>
</dbReference>
<dbReference type="Pfam" id="PF08439">
    <property type="entry name" value="Peptidase_M3_N"/>
    <property type="match status" value="1"/>
</dbReference>
<dbReference type="GO" id="GO:0006508">
    <property type="term" value="P:proteolysis"/>
    <property type="evidence" value="ECO:0007669"/>
    <property type="project" value="UniProtKB-KW"/>
</dbReference>
<dbReference type="GO" id="GO:0006518">
    <property type="term" value="P:peptide metabolic process"/>
    <property type="evidence" value="ECO:0007669"/>
    <property type="project" value="TreeGrafter"/>
</dbReference>
<evidence type="ECO:0000313" key="10">
    <source>
        <dbReference type="Proteomes" id="UP000231823"/>
    </source>
</evidence>
<proteinExistence type="inferred from homology"/>
<dbReference type="InterPro" id="IPR004438">
    <property type="entry name" value="Peptidase_M3B"/>
</dbReference>
<dbReference type="GO" id="GO:0046872">
    <property type="term" value="F:metal ion binding"/>
    <property type="evidence" value="ECO:0007669"/>
    <property type="project" value="UniProtKB-UniRule"/>
</dbReference>
<comment type="similarity">
    <text evidence="6">Belongs to the peptidase M3B family.</text>
</comment>
<keyword evidence="3 6" id="KW-0378">Hydrolase</keyword>
<comment type="function">
    <text evidence="6">Has oligopeptidase activity and degrades a variety of small bioactive peptides.</text>
</comment>
<dbReference type="AlphaFoldDB" id="A0A2K8SFA8"/>
<sequence>MKRKNADNKYKWNFSHLYENTQQWNDEIKKAKELCQDIHNLKGTLNIKENFLKYLNLEKEKDLLITKINQYAHLIDIDQTNNENQELSSILDNFYQESKVKSAFLLNELKEIGEEKISIWLSESNLQNYNYYFRTFFKSSKYILDDRQEELMSKLERSRNAVGNLYDSLAYADRESNKIIWQNKEEELTSSLYKEIMENSDPKMDQEKRKEAQKLYFENFISRKHSFAKIYEAIIQEQYESKNVRNYKSILEMNLFDDQVSESIYLKLIEFGKETIESFRKYNRLIKKVYDLKEFNSSDRLLKITKDYNKKFSVEQGQEIVKNSLEVLGKEYIDKLQIAFKDNLIDYYEDDNKSDGAYSSGGNGVEPIILMNWDDTLGSVSTLAHEIGHSVHTLFSDEYQVYPLNNYPIILAEVASTFNEHLLFDYLYSNTNDLEEKKYLLQQRIFDLISTFYRQIQFADFEYSAHKLIEEDEPITTETLKDLFVQKQKEFGYDEFADKDESNYSWPYISHFFQSPFYVYKYAIDLVASFKLYNDFKNGYKENIINFLKMGGSKEPLEILKDVGVDFLDKNTYLPLIEEIDNLIDELEKLVK</sequence>
<reference evidence="9 10" key="1">
    <citation type="submission" date="2017-12" db="EMBL/GenBank/DDBJ databases">
        <title>Complete genome sequence of Spiroplasma floricola 23-6 (ATCC 29989).</title>
        <authorList>
            <person name="Tsai Y.-M."/>
            <person name="Wu P.-S."/>
            <person name="Lo W.-S."/>
            <person name="Kuo C.-H."/>
        </authorList>
    </citation>
    <scope>NUCLEOTIDE SEQUENCE [LARGE SCALE GENOMIC DNA]</scope>
    <source>
        <strain evidence="9 10">23-6</strain>
    </source>
</reference>
<dbReference type="InterPro" id="IPR045090">
    <property type="entry name" value="Pept_M3A_M3B"/>
</dbReference>
<dbReference type="Proteomes" id="UP000231823">
    <property type="component" value="Chromosome"/>
</dbReference>
<evidence type="ECO:0000256" key="1">
    <source>
        <dbReference type="ARBA" id="ARBA00022670"/>
    </source>
</evidence>
<feature type="domain" description="Oligopeptidase F N-terminal" evidence="8">
    <location>
        <begin position="108"/>
        <end position="173"/>
    </location>
</feature>
<evidence type="ECO:0000313" key="9">
    <source>
        <dbReference type="EMBL" id="AUB32113.1"/>
    </source>
</evidence>
<evidence type="ECO:0000259" key="8">
    <source>
        <dbReference type="Pfam" id="PF08439"/>
    </source>
</evidence>
<dbReference type="CDD" id="cd09608">
    <property type="entry name" value="M3B_PepF"/>
    <property type="match status" value="1"/>
</dbReference>
<dbReference type="OrthoDB" id="9766487at2"/>
<dbReference type="PANTHER" id="PTHR11804">
    <property type="entry name" value="PROTEASE M3 THIMET OLIGOPEPTIDASE-RELATED"/>
    <property type="match status" value="1"/>
</dbReference>
<accession>A0A2K8SFA8</accession>
<comment type="cofactor">
    <cofactor evidence="6">
        <name>Zn(2+)</name>
        <dbReference type="ChEBI" id="CHEBI:29105"/>
    </cofactor>
    <text evidence="6">Binds 1 zinc ion.</text>
</comment>
<dbReference type="SUPFAM" id="SSF55486">
    <property type="entry name" value="Metalloproteases ('zincins'), catalytic domain"/>
    <property type="match status" value="1"/>
</dbReference>
<dbReference type="PANTHER" id="PTHR11804:SF84">
    <property type="entry name" value="SACCHAROLYSIN"/>
    <property type="match status" value="1"/>
</dbReference>
<keyword evidence="2 6" id="KW-0479">Metal-binding</keyword>
<dbReference type="EMBL" id="CP025057">
    <property type="protein sequence ID" value="AUB32113.1"/>
    <property type="molecule type" value="Genomic_DNA"/>
</dbReference>
<gene>
    <name evidence="9" type="primary">pepF</name>
    <name evidence="9" type="ORF">SFLOR_v1c10670</name>
</gene>
<evidence type="ECO:0000259" key="7">
    <source>
        <dbReference type="Pfam" id="PF01432"/>
    </source>
</evidence>
<evidence type="ECO:0000256" key="6">
    <source>
        <dbReference type="RuleBase" id="RU368091"/>
    </source>
</evidence>